<evidence type="ECO:0000256" key="1">
    <source>
        <dbReference type="SAM" id="Phobius"/>
    </source>
</evidence>
<dbReference type="AlphaFoldDB" id="A0A3M7QKE3"/>
<sequence length="80" mass="9762">KKYLKRRGKKFHFLYNWVIKNLVIITFNIFIHNKYKNTDLYYQVNTRSNYTNKSSTRRIYTRNLLCIDLQVGKNNVNSII</sequence>
<feature type="non-terminal residue" evidence="2">
    <location>
        <position position="1"/>
    </location>
</feature>
<keyword evidence="1" id="KW-1133">Transmembrane helix</keyword>
<gene>
    <name evidence="2" type="ORF">BpHYR1_000290</name>
</gene>
<feature type="transmembrane region" description="Helical" evidence="1">
    <location>
        <begin position="12"/>
        <end position="31"/>
    </location>
</feature>
<name>A0A3M7QKE3_BRAPC</name>
<organism evidence="2 3">
    <name type="scientific">Brachionus plicatilis</name>
    <name type="common">Marine rotifer</name>
    <name type="synonym">Brachionus muelleri</name>
    <dbReference type="NCBI Taxonomy" id="10195"/>
    <lineage>
        <taxon>Eukaryota</taxon>
        <taxon>Metazoa</taxon>
        <taxon>Spiralia</taxon>
        <taxon>Gnathifera</taxon>
        <taxon>Rotifera</taxon>
        <taxon>Eurotatoria</taxon>
        <taxon>Monogononta</taxon>
        <taxon>Pseudotrocha</taxon>
        <taxon>Ploima</taxon>
        <taxon>Brachionidae</taxon>
        <taxon>Brachionus</taxon>
    </lineage>
</organism>
<accession>A0A3M7QKE3</accession>
<keyword evidence="1" id="KW-0812">Transmembrane</keyword>
<keyword evidence="3" id="KW-1185">Reference proteome</keyword>
<evidence type="ECO:0000313" key="2">
    <source>
        <dbReference type="EMBL" id="RNA11435.1"/>
    </source>
</evidence>
<proteinExistence type="predicted"/>
<dbReference type="Proteomes" id="UP000276133">
    <property type="component" value="Unassembled WGS sequence"/>
</dbReference>
<reference evidence="2 3" key="1">
    <citation type="journal article" date="2018" name="Sci. Rep.">
        <title>Genomic signatures of local adaptation to the degree of environmental predictability in rotifers.</title>
        <authorList>
            <person name="Franch-Gras L."/>
            <person name="Hahn C."/>
            <person name="Garcia-Roger E.M."/>
            <person name="Carmona M.J."/>
            <person name="Serra M."/>
            <person name="Gomez A."/>
        </authorList>
    </citation>
    <scope>NUCLEOTIDE SEQUENCE [LARGE SCALE GENOMIC DNA]</scope>
    <source>
        <strain evidence="2">HYR1</strain>
    </source>
</reference>
<protein>
    <submittedName>
        <fullName evidence="2">Uncharacterized protein</fullName>
    </submittedName>
</protein>
<evidence type="ECO:0000313" key="3">
    <source>
        <dbReference type="Proteomes" id="UP000276133"/>
    </source>
</evidence>
<comment type="caution">
    <text evidence="2">The sequence shown here is derived from an EMBL/GenBank/DDBJ whole genome shotgun (WGS) entry which is preliminary data.</text>
</comment>
<keyword evidence="1" id="KW-0472">Membrane</keyword>
<dbReference type="EMBL" id="REGN01005949">
    <property type="protein sequence ID" value="RNA11435.1"/>
    <property type="molecule type" value="Genomic_DNA"/>
</dbReference>